<reference evidence="1 2" key="1">
    <citation type="journal article" date="2019" name="Sci. Rep.">
        <title>Orb-weaving spider Araneus ventricosus genome elucidates the spidroin gene catalogue.</title>
        <authorList>
            <person name="Kono N."/>
            <person name="Nakamura H."/>
            <person name="Ohtoshi R."/>
            <person name="Moran D.A.P."/>
            <person name="Shinohara A."/>
            <person name="Yoshida Y."/>
            <person name="Fujiwara M."/>
            <person name="Mori M."/>
            <person name="Tomita M."/>
            <person name="Arakawa K."/>
        </authorList>
    </citation>
    <scope>NUCLEOTIDE SEQUENCE [LARGE SCALE GENOMIC DNA]</scope>
</reference>
<sequence>MAARNGPNAVEGQLKRAFQNQRGPFFPLSRESKPCVAAWSKIRDGRG</sequence>
<comment type="caution">
    <text evidence="1">The sequence shown here is derived from an EMBL/GenBank/DDBJ whole genome shotgun (WGS) entry which is preliminary data.</text>
</comment>
<name>A0A4Y2P102_ARAVE</name>
<dbReference type="Proteomes" id="UP000499080">
    <property type="component" value="Unassembled WGS sequence"/>
</dbReference>
<evidence type="ECO:0000313" key="2">
    <source>
        <dbReference type="Proteomes" id="UP000499080"/>
    </source>
</evidence>
<gene>
    <name evidence="1" type="ORF">AVEN_259990_1</name>
</gene>
<feature type="non-terminal residue" evidence="1">
    <location>
        <position position="47"/>
    </location>
</feature>
<protein>
    <submittedName>
        <fullName evidence="1">Uncharacterized protein</fullName>
    </submittedName>
</protein>
<accession>A0A4Y2P102</accession>
<dbReference type="EMBL" id="BGPR01130446">
    <property type="protein sequence ID" value="GBN44623.1"/>
    <property type="molecule type" value="Genomic_DNA"/>
</dbReference>
<keyword evidence="2" id="KW-1185">Reference proteome</keyword>
<organism evidence="1 2">
    <name type="scientific">Araneus ventricosus</name>
    <name type="common">Orbweaver spider</name>
    <name type="synonym">Epeira ventricosa</name>
    <dbReference type="NCBI Taxonomy" id="182803"/>
    <lineage>
        <taxon>Eukaryota</taxon>
        <taxon>Metazoa</taxon>
        <taxon>Ecdysozoa</taxon>
        <taxon>Arthropoda</taxon>
        <taxon>Chelicerata</taxon>
        <taxon>Arachnida</taxon>
        <taxon>Araneae</taxon>
        <taxon>Araneomorphae</taxon>
        <taxon>Entelegynae</taxon>
        <taxon>Araneoidea</taxon>
        <taxon>Araneidae</taxon>
        <taxon>Araneus</taxon>
    </lineage>
</organism>
<proteinExistence type="predicted"/>
<dbReference type="AlphaFoldDB" id="A0A4Y2P102"/>
<evidence type="ECO:0000313" key="1">
    <source>
        <dbReference type="EMBL" id="GBN44623.1"/>
    </source>
</evidence>